<proteinExistence type="predicted"/>
<dbReference type="EMBL" id="LGKP01000010">
    <property type="protein sequence ID" value="KPL90751.1"/>
    <property type="molecule type" value="Genomic_DNA"/>
</dbReference>
<keyword evidence="3" id="KW-1185">Reference proteome</keyword>
<evidence type="ECO:0000313" key="3">
    <source>
        <dbReference type="Proteomes" id="UP000050277"/>
    </source>
</evidence>
<evidence type="ECO:0000256" key="1">
    <source>
        <dbReference type="SAM" id="MobiDB-lite"/>
    </source>
</evidence>
<dbReference type="AlphaFoldDB" id="A0A0P6Y0A3"/>
<protein>
    <submittedName>
        <fullName evidence="2">Uncharacterized protein</fullName>
    </submittedName>
</protein>
<reference evidence="2 3" key="1">
    <citation type="submission" date="2015-07" db="EMBL/GenBank/DDBJ databases">
        <title>Whole genome sequence of Herpetosiphon geysericola DSM 7119.</title>
        <authorList>
            <person name="Hemp J."/>
            <person name="Ward L.M."/>
            <person name="Pace L.A."/>
            <person name="Fischer W.W."/>
        </authorList>
    </citation>
    <scope>NUCLEOTIDE SEQUENCE [LARGE SCALE GENOMIC DNA]</scope>
    <source>
        <strain evidence="2 3">DSM 7119</strain>
    </source>
</reference>
<dbReference type="STRING" id="70996.SE18_05130"/>
<dbReference type="Proteomes" id="UP000050277">
    <property type="component" value="Unassembled WGS sequence"/>
</dbReference>
<accession>A0A0P6Y0A3</accession>
<sequence length="125" mass="13291">MPRNEVRGARMSDALFNEIEACGGGNFSAGVKALALVALAQLSRATDPYHADIYKLLAEPLDPDVAKALRGLVIPTYNHGYTTSPAMPLVPVPGSDMAPQAQNSMLEPPEPEPKPDPFAALGFDF</sequence>
<feature type="region of interest" description="Disordered" evidence="1">
    <location>
        <begin position="88"/>
        <end position="125"/>
    </location>
</feature>
<organism evidence="2 3">
    <name type="scientific">Herpetosiphon geysericola</name>
    <dbReference type="NCBI Taxonomy" id="70996"/>
    <lineage>
        <taxon>Bacteria</taxon>
        <taxon>Bacillati</taxon>
        <taxon>Chloroflexota</taxon>
        <taxon>Chloroflexia</taxon>
        <taxon>Herpetosiphonales</taxon>
        <taxon>Herpetosiphonaceae</taxon>
        <taxon>Herpetosiphon</taxon>
    </lineage>
</organism>
<gene>
    <name evidence="2" type="ORF">SE18_05130</name>
</gene>
<comment type="caution">
    <text evidence="2">The sequence shown here is derived from an EMBL/GenBank/DDBJ whole genome shotgun (WGS) entry which is preliminary data.</text>
</comment>
<evidence type="ECO:0000313" key="2">
    <source>
        <dbReference type="EMBL" id="KPL90751.1"/>
    </source>
</evidence>
<name>A0A0P6Y0A3_9CHLR</name>